<dbReference type="STRING" id="180088.A0A1J8PEL3"/>
<dbReference type="PANTHER" id="PTHR43194">
    <property type="entry name" value="HYDROLASE ALPHA/BETA FOLD FAMILY"/>
    <property type="match status" value="1"/>
</dbReference>
<evidence type="ECO:0000259" key="1">
    <source>
        <dbReference type="Pfam" id="PF12697"/>
    </source>
</evidence>
<feature type="domain" description="AB hydrolase-1" evidence="1">
    <location>
        <begin position="46"/>
        <end position="329"/>
    </location>
</feature>
<dbReference type="Pfam" id="PF12697">
    <property type="entry name" value="Abhydrolase_6"/>
    <property type="match status" value="1"/>
</dbReference>
<accession>A0A1J8PEL3</accession>
<keyword evidence="3" id="KW-1185">Reference proteome</keyword>
<dbReference type="OrthoDB" id="94039at2759"/>
<proteinExistence type="predicted"/>
<dbReference type="AlphaFoldDB" id="A0A1J8PEL3"/>
<reference evidence="2 3" key="1">
    <citation type="submission" date="2016-03" db="EMBL/GenBank/DDBJ databases">
        <title>Comparative genomics of the ectomycorrhizal sister species Rhizopogon vinicolor and Rhizopogon vesiculosus (Basidiomycota: Boletales) reveals a divergence of the mating type B locus.</title>
        <authorList>
            <person name="Mujic A.B."/>
            <person name="Kuo A."/>
            <person name="Tritt A."/>
            <person name="Lipzen A."/>
            <person name="Chen C."/>
            <person name="Johnson J."/>
            <person name="Sharma A."/>
            <person name="Barry K."/>
            <person name="Grigoriev I.V."/>
            <person name="Spatafora J.W."/>
        </authorList>
    </citation>
    <scope>NUCLEOTIDE SEQUENCE [LARGE SCALE GENOMIC DNA]</scope>
    <source>
        <strain evidence="2 3">AM-OR11-056</strain>
    </source>
</reference>
<evidence type="ECO:0000313" key="3">
    <source>
        <dbReference type="Proteomes" id="UP000183567"/>
    </source>
</evidence>
<dbReference type="Gene3D" id="3.40.50.1820">
    <property type="entry name" value="alpha/beta hydrolase"/>
    <property type="match status" value="1"/>
</dbReference>
<protein>
    <recommendedName>
        <fullName evidence="1">AB hydrolase-1 domain-containing protein</fullName>
    </recommendedName>
</protein>
<dbReference type="InterPro" id="IPR000073">
    <property type="entry name" value="AB_hydrolase_1"/>
</dbReference>
<dbReference type="SUPFAM" id="SSF53474">
    <property type="entry name" value="alpha/beta-Hydrolases"/>
    <property type="match status" value="1"/>
</dbReference>
<organism evidence="2 3">
    <name type="scientific">Rhizopogon vesiculosus</name>
    <dbReference type="NCBI Taxonomy" id="180088"/>
    <lineage>
        <taxon>Eukaryota</taxon>
        <taxon>Fungi</taxon>
        <taxon>Dikarya</taxon>
        <taxon>Basidiomycota</taxon>
        <taxon>Agaricomycotina</taxon>
        <taxon>Agaricomycetes</taxon>
        <taxon>Agaricomycetidae</taxon>
        <taxon>Boletales</taxon>
        <taxon>Suillineae</taxon>
        <taxon>Rhizopogonaceae</taxon>
        <taxon>Rhizopogon</taxon>
    </lineage>
</organism>
<comment type="caution">
    <text evidence="2">The sequence shown here is derived from an EMBL/GenBank/DDBJ whole genome shotgun (WGS) entry which is preliminary data.</text>
</comment>
<evidence type="ECO:0000313" key="2">
    <source>
        <dbReference type="EMBL" id="OJA07694.1"/>
    </source>
</evidence>
<dbReference type="InterPro" id="IPR050228">
    <property type="entry name" value="Carboxylesterase_BioH"/>
</dbReference>
<sequence>MSHSLSLLQSEALLEPDKNYPLYITAKKYWLSDFEAHWDDDEAVTLIVLHSTSFHKETWEPTLQRIFQRASRNTLKIKCAWAIDCPNHGVSAALNEEALQQAPFHQTFGCHKYAEAVHRFLSAGPRLTPIFDFQCQRLVGIGHSLGGVAITILQNLQPTFRFSSVILVEPMLSPSAEAVEPLRRMLIKYAYQRRDTWPSRECAFQNLKSRKRTERWDSRVLDLYIKFGLRDHSGTSHLQAPCDTVSLACSREEEVTMYSEPDGATKPVQDLDKICSRIPVSIIFGGENDYIPREVQDALVDPASGRRFSCILRIDGAGHLVPQYAPDQLGEHIFRILSSAPSSSRL</sequence>
<dbReference type="EMBL" id="LVVM01006583">
    <property type="protein sequence ID" value="OJA07694.1"/>
    <property type="molecule type" value="Genomic_DNA"/>
</dbReference>
<dbReference type="Proteomes" id="UP000183567">
    <property type="component" value="Unassembled WGS sequence"/>
</dbReference>
<name>A0A1J8PEL3_9AGAM</name>
<dbReference type="PANTHER" id="PTHR43194:SF2">
    <property type="entry name" value="PEROXISOMAL MEMBRANE PROTEIN LPX1"/>
    <property type="match status" value="1"/>
</dbReference>
<gene>
    <name evidence="2" type="ORF">AZE42_01847</name>
</gene>
<dbReference type="InterPro" id="IPR029058">
    <property type="entry name" value="AB_hydrolase_fold"/>
</dbReference>